<evidence type="ECO:0000256" key="9">
    <source>
        <dbReference type="SAM" id="Phobius"/>
    </source>
</evidence>
<dbReference type="GO" id="GO:0030968">
    <property type="term" value="P:endoplasmic reticulum unfolded protein response"/>
    <property type="evidence" value="ECO:0007669"/>
    <property type="project" value="TreeGrafter"/>
</dbReference>
<keyword evidence="5 9" id="KW-1133">Transmembrane helix</keyword>
<evidence type="ECO:0000313" key="11">
    <source>
        <dbReference type="WBParaSite" id="SMUV_0000436001-mRNA-1"/>
    </source>
</evidence>
<keyword evidence="3 9" id="KW-0812">Transmembrane</keyword>
<dbReference type="PANTHER" id="PTHR15601">
    <property type="entry name" value="STRESS ASSOCIATED ENDOPLASMIC RETICULUM PROTEIN SERP1/RAMP4"/>
    <property type="match status" value="1"/>
</dbReference>
<name>A0A0N5AIU9_9BILA</name>
<evidence type="ECO:0000256" key="4">
    <source>
        <dbReference type="ARBA" id="ARBA00022824"/>
    </source>
</evidence>
<comment type="similarity">
    <text evidence="2">Belongs to the RAMP4 family.</text>
</comment>
<dbReference type="InterPro" id="IPR010580">
    <property type="entry name" value="ER_stress-assoc"/>
</dbReference>
<accession>A0A0N5AIU9</accession>
<dbReference type="PANTHER" id="PTHR15601:SF0">
    <property type="entry name" value="GEO09675P1"/>
    <property type="match status" value="1"/>
</dbReference>
<evidence type="ECO:0000256" key="5">
    <source>
        <dbReference type="ARBA" id="ARBA00022989"/>
    </source>
</evidence>
<comment type="subcellular location">
    <subcellularLocation>
        <location evidence="1">Endoplasmic reticulum membrane</location>
        <topology evidence="1">Single-pass membrane protein</topology>
    </subcellularLocation>
</comment>
<dbReference type="Pfam" id="PF06624">
    <property type="entry name" value="RAMP4"/>
    <property type="match status" value="1"/>
</dbReference>
<keyword evidence="6 9" id="KW-0472">Membrane</keyword>
<keyword evidence="10" id="KW-1185">Reference proteome</keyword>
<evidence type="ECO:0000256" key="3">
    <source>
        <dbReference type="ARBA" id="ARBA00022692"/>
    </source>
</evidence>
<reference evidence="11" key="1">
    <citation type="submission" date="2017-02" db="UniProtKB">
        <authorList>
            <consortium name="WormBaseParasite"/>
        </authorList>
    </citation>
    <scope>IDENTIFICATION</scope>
</reference>
<evidence type="ECO:0000256" key="7">
    <source>
        <dbReference type="ARBA" id="ARBA00037157"/>
    </source>
</evidence>
<dbReference type="GO" id="GO:0005789">
    <property type="term" value="C:endoplasmic reticulum membrane"/>
    <property type="evidence" value="ECO:0007669"/>
    <property type="project" value="UniProtKB-SubCell"/>
</dbReference>
<keyword evidence="4" id="KW-0256">Endoplasmic reticulum</keyword>
<comment type="function">
    <text evidence="7">Interacts with target proteins during their translocation into the lumen of the endoplasmic reticulum. Protects unfolded target proteins against degradation during ER stress. May facilitate glycosylation of target proteins after termination of ER stress. May modulate the use of N-glycosylation sites on target proteins.</text>
</comment>
<proteinExistence type="inferred from homology"/>
<organism evidence="10 11">
    <name type="scientific">Syphacia muris</name>
    <dbReference type="NCBI Taxonomy" id="451379"/>
    <lineage>
        <taxon>Eukaryota</taxon>
        <taxon>Metazoa</taxon>
        <taxon>Ecdysozoa</taxon>
        <taxon>Nematoda</taxon>
        <taxon>Chromadorea</taxon>
        <taxon>Rhabditida</taxon>
        <taxon>Spirurina</taxon>
        <taxon>Oxyuridomorpha</taxon>
        <taxon>Oxyuroidea</taxon>
        <taxon>Oxyuridae</taxon>
        <taxon>Syphacia</taxon>
    </lineage>
</organism>
<dbReference type="STRING" id="451379.A0A0N5AIU9"/>
<protein>
    <submittedName>
        <fullName evidence="11">Stress-associated endoplasmic reticulum protein</fullName>
    </submittedName>
</protein>
<evidence type="ECO:0000256" key="2">
    <source>
        <dbReference type="ARBA" id="ARBA00005500"/>
    </source>
</evidence>
<sequence>MAPKQRIQVANNAFSKNVMSRGNVQKTLKPQEDKFNGPSWLLWLFIFVVCGSAVFEIIRYVRMGW</sequence>
<evidence type="ECO:0000256" key="1">
    <source>
        <dbReference type="ARBA" id="ARBA00004389"/>
    </source>
</evidence>
<evidence type="ECO:0000256" key="8">
    <source>
        <dbReference type="ARBA" id="ARBA00038831"/>
    </source>
</evidence>
<feature type="transmembrane region" description="Helical" evidence="9">
    <location>
        <begin position="40"/>
        <end position="61"/>
    </location>
</feature>
<dbReference type="WBParaSite" id="SMUV_0000436001-mRNA-1">
    <property type="protein sequence ID" value="SMUV_0000436001-mRNA-1"/>
    <property type="gene ID" value="SMUV_0000436001"/>
</dbReference>
<evidence type="ECO:0000256" key="6">
    <source>
        <dbReference type="ARBA" id="ARBA00023136"/>
    </source>
</evidence>
<dbReference type="AlphaFoldDB" id="A0A0N5AIU9"/>
<dbReference type="Proteomes" id="UP000046393">
    <property type="component" value="Unplaced"/>
</dbReference>
<evidence type="ECO:0000313" key="10">
    <source>
        <dbReference type="Proteomes" id="UP000046393"/>
    </source>
</evidence>
<comment type="subunit">
    <text evidence="8">Interacts with SEC61B, SEC61A1 and the SEC61 complex. Interacts with CANX.</text>
</comment>